<gene>
    <name evidence="3" type="ORF">SAMN05421799_10763</name>
</gene>
<dbReference type="NCBIfam" id="TIGR03558">
    <property type="entry name" value="oxido_grp_1"/>
    <property type="match status" value="1"/>
</dbReference>
<evidence type="ECO:0000259" key="2">
    <source>
        <dbReference type="Pfam" id="PF00296"/>
    </source>
</evidence>
<evidence type="ECO:0000256" key="1">
    <source>
        <dbReference type="ARBA" id="ARBA00007789"/>
    </source>
</evidence>
<reference evidence="4" key="1">
    <citation type="submission" date="2017-01" db="EMBL/GenBank/DDBJ databases">
        <authorList>
            <person name="Varghese N."/>
            <person name="Submissions S."/>
        </authorList>
    </citation>
    <scope>NUCLEOTIDE SEQUENCE [LARGE SCALE GENOMIC DNA]</scope>
    <source>
        <strain evidence="4">DSM 16176</strain>
    </source>
</reference>
<dbReference type="PANTHER" id="PTHR30137:SF6">
    <property type="entry name" value="LUCIFERASE-LIKE MONOOXYGENASE"/>
    <property type="match status" value="1"/>
</dbReference>
<dbReference type="CDD" id="cd00347">
    <property type="entry name" value="Flavin_utilizing_monoxygenases"/>
    <property type="match status" value="1"/>
</dbReference>
<proteinExistence type="predicted"/>
<protein>
    <submittedName>
        <fullName evidence="3">Luciferase family oxidoreductase, group 1</fullName>
    </submittedName>
</protein>
<dbReference type="InterPro" id="IPR036661">
    <property type="entry name" value="Luciferase-like_sf"/>
</dbReference>
<dbReference type="Pfam" id="PF00296">
    <property type="entry name" value="Bac_luciferase"/>
    <property type="match status" value="1"/>
</dbReference>
<dbReference type="EMBL" id="FTOO01000007">
    <property type="protein sequence ID" value="SIS93225.1"/>
    <property type="molecule type" value="Genomic_DNA"/>
</dbReference>
<dbReference type="InterPro" id="IPR050766">
    <property type="entry name" value="Bact_Lucif_Oxidored"/>
</dbReference>
<dbReference type="SUPFAM" id="SSF51679">
    <property type="entry name" value="Bacterial luciferase-like"/>
    <property type="match status" value="1"/>
</dbReference>
<comment type="similarity">
    <text evidence="1">To bacterial alkanal monooxygenase alpha and beta chains.</text>
</comment>
<name>A0A1N7N4E2_9BACL</name>
<dbReference type="STRING" id="252246.SAMN05421799_10763"/>
<dbReference type="RefSeq" id="WP_076347369.1">
    <property type="nucleotide sequence ID" value="NZ_FTOO01000007.1"/>
</dbReference>
<dbReference type="AlphaFoldDB" id="A0A1N7N4E2"/>
<sequence>MDWGLTKGETALSALDLVPITEGSTPAEAFRRSAELAQHAERLGYRRFWVAEHHSMPGIASSATAVVIAYLAQHTRTIRVGSGGVMLPNHAPLVVAEQFGTLAAMFPGRIDLGLGRAPGTDAPTIRALGGDPDRHGRDFPERLAELMRYFHPPESEARRVRAVPGEGEDIPIWLLGSSDFSARLAAELGLPFAYASHFAPDYLMIALETYRANFRPSPWLSEPYAMVGAAVVAAPTDEEARYLASSSQLQQLSLIRGKPSRLQPPVERVEELCSPYEWQVLQTRGRLAIVGGPDTVRQRLRAFIDATGADEIIIASQIYDHGARMRSYEIVADVMRS</sequence>
<accession>A0A1N7N4E2</accession>
<dbReference type="InterPro" id="IPR019949">
    <property type="entry name" value="CmoO-like"/>
</dbReference>
<dbReference type="OrthoDB" id="9780518at2"/>
<dbReference type="PANTHER" id="PTHR30137">
    <property type="entry name" value="LUCIFERASE-LIKE MONOOXYGENASE"/>
    <property type="match status" value="1"/>
</dbReference>
<evidence type="ECO:0000313" key="3">
    <source>
        <dbReference type="EMBL" id="SIS93225.1"/>
    </source>
</evidence>
<dbReference type="Gene3D" id="3.20.20.30">
    <property type="entry name" value="Luciferase-like domain"/>
    <property type="match status" value="1"/>
</dbReference>
<dbReference type="GO" id="GO:0016705">
    <property type="term" value="F:oxidoreductase activity, acting on paired donors, with incorporation or reduction of molecular oxygen"/>
    <property type="evidence" value="ECO:0007669"/>
    <property type="project" value="InterPro"/>
</dbReference>
<dbReference type="FunFam" id="3.20.20.30:FF:000002">
    <property type="entry name" value="LLM class flavin-dependent oxidoreductase"/>
    <property type="match status" value="1"/>
</dbReference>
<dbReference type="GO" id="GO:0005829">
    <property type="term" value="C:cytosol"/>
    <property type="evidence" value="ECO:0007669"/>
    <property type="project" value="TreeGrafter"/>
</dbReference>
<dbReference type="Proteomes" id="UP000186156">
    <property type="component" value="Unassembled WGS sequence"/>
</dbReference>
<feature type="domain" description="Luciferase-like" evidence="2">
    <location>
        <begin position="23"/>
        <end position="309"/>
    </location>
</feature>
<keyword evidence="4" id="KW-1185">Reference proteome</keyword>
<organism evidence="3 4">
    <name type="scientific">Alicyclobacillus vulcanalis</name>
    <dbReference type="NCBI Taxonomy" id="252246"/>
    <lineage>
        <taxon>Bacteria</taxon>
        <taxon>Bacillati</taxon>
        <taxon>Bacillota</taxon>
        <taxon>Bacilli</taxon>
        <taxon>Bacillales</taxon>
        <taxon>Alicyclobacillaceae</taxon>
        <taxon>Alicyclobacillus</taxon>
    </lineage>
</organism>
<dbReference type="InterPro" id="IPR011251">
    <property type="entry name" value="Luciferase-like_dom"/>
</dbReference>
<evidence type="ECO:0000313" key="4">
    <source>
        <dbReference type="Proteomes" id="UP000186156"/>
    </source>
</evidence>